<sequence length="196" mass="22376">MYVPKQFTMKQSIREFVQQHGFVNFITSQSDDLMATHTPLFLSEDEKFLIGHIAKANPQSRMLNGVKALAIFNGPHAFITPDWYETSEAVPTWNYEAVHIHGIVQPLSKEDLKKAVISLTKKYTNPNGNYSIENVSESYINAQLKGIVGFQIEINKIEAIEKLNQHHPDQRNQNVANGLRERNQGDDQIIARKMEK</sequence>
<evidence type="ECO:0000313" key="4">
    <source>
        <dbReference type="Proteomes" id="UP000254330"/>
    </source>
</evidence>
<dbReference type="Proteomes" id="UP000294641">
    <property type="component" value="Unassembled WGS sequence"/>
</dbReference>
<dbReference type="InterPro" id="IPR007396">
    <property type="entry name" value="TR_PAI2-type"/>
</dbReference>
<comment type="caution">
    <text evidence="2">The sequence shown here is derived from an EMBL/GenBank/DDBJ whole genome shotgun (WGS) entry which is preliminary data.</text>
</comment>
<evidence type="ECO:0000256" key="1">
    <source>
        <dbReference type="SAM" id="MobiDB-lite"/>
    </source>
</evidence>
<keyword evidence="2" id="KW-0645">Protease</keyword>
<dbReference type="RefSeq" id="WP_109349467.1">
    <property type="nucleotide sequence ID" value="NZ_BJUE01000027.1"/>
</dbReference>
<dbReference type="Proteomes" id="UP000254330">
    <property type="component" value="Unassembled WGS sequence"/>
</dbReference>
<dbReference type="GO" id="GO:0006508">
    <property type="term" value="P:proteolysis"/>
    <property type="evidence" value="ECO:0007669"/>
    <property type="project" value="UniProtKB-KW"/>
</dbReference>
<dbReference type="SUPFAM" id="SSF50475">
    <property type="entry name" value="FMN-binding split barrel"/>
    <property type="match status" value="1"/>
</dbReference>
<gene>
    <name evidence="2" type="primary">paiB</name>
    <name evidence="3" type="ORF">DFR61_11356</name>
    <name evidence="2" type="ORF">NCTC10597_01283</name>
</gene>
<evidence type="ECO:0000313" key="3">
    <source>
        <dbReference type="EMBL" id="TDR39059.1"/>
    </source>
</evidence>
<proteinExistence type="predicted"/>
<dbReference type="GO" id="GO:0008233">
    <property type="term" value="F:peptidase activity"/>
    <property type="evidence" value="ECO:0007669"/>
    <property type="project" value="UniProtKB-KW"/>
</dbReference>
<feature type="compositionally biased region" description="Basic and acidic residues" evidence="1">
    <location>
        <begin position="179"/>
        <end position="196"/>
    </location>
</feature>
<dbReference type="PANTHER" id="PTHR35802:SF1">
    <property type="entry name" value="PROTEASE SYNTHASE AND SPORULATION PROTEIN PAI 2"/>
    <property type="match status" value="1"/>
</dbReference>
<dbReference type="Gene3D" id="2.30.110.10">
    <property type="entry name" value="Electron Transport, Fmn-binding Protein, Chain A"/>
    <property type="match status" value="1"/>
</dbReference>
<dbReference type="EMBL" id="SNZG01000013">
    <property type="protein sequence ID" value="TDR39059.1"/>
    <property type="molecule type" value="Genomic_DNA"/>
</dbReference>
<name>A0A2U3ADL0_9BACL</name>
<dbReference type="InterPro" id="IPR012349">
    <property type="entry name" value="Split_barrel_FMN-bd"/>
</dbReference>
<reference evidence="3 5" key="2">
    <citation type="submission" date="2019-03" db="EMBL/GenBank/DDBJ databases">
        <title>Genomic Encyclopedia of Type Strains, Phase IV (KMG-IV): sequencing the most valuable type-strain genomes for metagenomic binning, comparative biology and taxonomic classification.</title>
        <authorList>
            <person name="Goeker M."/>
        </authorList>
    </citation>
    <scope>NUCLEOTIDE SEQUENCE [LARGE SCALE GENOMIC DNA]</scope>
    <source>
        <strain evidence="3 5">DSM 20580</strain>
    </source>
</reference>
<dbReference type="OrthoDB" id="9794948at2"/>
<accession>A0A2U3ADL0</accession>
<reference evidence="2 4" key="1">
    <citation type="submission" date="2018-06" db="EMBL/GenBank/DDBJ databases">
        <authorList>
            <consortium name="Pathogen Informatics"/>
            <person name="Doyle S."/>
        </authorList>
    </citation>
    <scope>NUCLEOTIDE SEQUENCE [LARGE SCALE GENOMIC DNA]</scope>
    <source>
        <strain evidence="2 4">NCTC10597</strain>
    </source>
</reference>
<protein>
    <submittedName>
        <fullName evidence="3">PaiB family negative transcriptional regulator</fullName>
    </submittedName>
    <submittedName>
        <fullName evidence="2">Protease synthase and sporulation protein PAI 2</fullName>
    </submittedName>
</protein>
<evidence type="ECO:0000313" key="5">
    <source>
        <dbReference type="Proteomes" id="UP000294641"/>
    </source>
</evidence>
<evidence type="ECO:0000313" key="2">
    <source>
        <dbReference type="EMBL" id="STX09595.1"/>
    </source>
</evidence>
<keyword evidence="2" id="KW-0378">Hydrolase</keyword>
<dbReference type="PANTHER" id="PTHR35802">
    <property type="entry name" value="PROTEASE SYNTHASE AND SPORULATION PROTEIN PAI 2"/>
    <property type="match status" value="1"/>
</dbReference>
<dbReference type="EMBL" id="UGNP01000001">
    <property type="protein sequence ID" value="STX09595.1"/>
    <property type="molecule type" value="Genomic_DNA"/>
</dbReference>
<dbReference type="AlphaFoldDB" id="A0A2U3ADL0"/>
<organism evidence="2 4">
    <name type="scientific">Kurthia zopfii</name>
    <dbReference type="NCBI Taxonomy" id="1650"/>
    <lineage>
        <taxon>Bacteria</taxon>
        <taxon>Bacillati</taxon>
        <taxon>Bacillota</taxon>
        <taxon>Bacilli</taxon>
        <taxon>Bacillales</taxon>
        <taxon>Caryophanaceae</taxon>
        <taxon>Kurthia</taxon>
    </lineage>
</organism>
<keyword evidence="5" id="KW-1185">Reference proteome</keyword>
<dbReference type="PIRSF" id="PIRSF010372">
    <property type="entry name" value="PaiB"/>
    <property type="match status" value="1"/>
</dbReference>
<dbReference type="Pfam" id="PF04299">
    <property type="entry name" value="FMN_bind_2"/>
    <property type="match status" value="1"/>
</dbReference>
<feature type="region of interest" description="Disordered" evidence="1">
    <location>
        <begin position="166"/>
        <end position="196"/>
    </location>
</feature>